<keyword evidence="2" id="KW-0645">Protease</keyword>
<dbReference type="GO" id="GO:0008233">
    <property type="term" value="F:peptidase activity"/>
    <property type="evidence" value="ECO:0007669"/>
    <property type="project" value="UniProtKB-KW"/>
</dbReference>
<dbReference type="RefSeq" id="WP_285485614.1">
    <property type="nucleotide sequence ID" value="NZ_BSTI01000001.1"/>
</dbReference>
<evidence type="ECO:0000256" key="2">
    <source>
        <dbReference type="ARBA" id="ARBA00022670"/>
    </source>
</evidence>
<evidence type="ECO:0000256" key="1">
    <source>
        <dbReference type="ARBA" id="ARBA00022612"/>
    </source>
</evidence>
<evidence type="ECO:0000313" key="6">
    <source>
        <dbReference type="Proteomes" id="UP001165136"/>
    </source>
</evidence>
<gene>
    <name evidence="5" type="ORF">Atai01_03340</name>
</gene>
<dbReference type="InterPro" id="IPR006433">
    <property type="entry name" value="Prohead_protease"/>
</dbReference>
<reference evidence="5" key="1">
    <citation type="submission" date="2023-03" db="EMBL/GenBank/DDBJ databases">
        <title>Amycolatopsis taiwanensis NBRC 103393.</title>
        <authorList>
            <person name="Ichikawa N."/>
            <person name="Sato H."/>
            <person name="Tonouchi N."/>
        </authorList>
    </citation>
    <scope>NUCLEOTIDE SEQUENCE</scope>
    <source>
        <strain evidence="5">NBRC 103393</strain>
    </source>
</reference>
<name>A0A9W6QXD9_9PSEU</name>
<keyword evidence="6" id="KW-1185">Reference proteome</keyword>
<protein>
    <recommendedName>
        <fullName evidence="4">Prohead serine protease domain-containing protein</fullName>
    </recommendedName>
</protein>
<dbReference type="EMBL" id="BSTI01000001">
    <property type="protein sequence ID" value="GLY63715.1"/>
    <property type="molecule type" value="Genomic_DNA"/>
</dbReference>
<comment type="caution">
    <text evidence="5">The sequence shown here is derived from an EMBL/GenBank/DDBJ whole genome shotgun (WGS) entry which is preliminary data.</text>
</comment>
<dbReference type="InterPro" id="IPR054613">
    <property type="entry name" value="Peptidase_S78_dom"/>
</dbReference>
<dbReference type="GO" id="GO:0006508">
    <property type="term" value="P:proteolysis"/>
    <property type="evidence" value="ECO:0007669"/>
    <property type="project" value="UniProtKB-KW"/>
</dbReference>
<keyword evidence="3" id="KW-0378">Hydrolase</keyword>
<dbReference type="Proteomes" id="UP001165136">
    <property type="component" value="Unassembled WGS sequence"/>
</dbReference>
<evidence type="ECO:0000256" key="3">
    <source>
        <dbReference type="ARBA" id="ARBA00022801"/>
    </source>
</evidence>
<organism evidence="5 6">
    <name type="scientific">Amycolatopsis taiwanensis</name>
    <dbReference type="NCBI Taxonomy" id="342230"/>
    <lineage>
        <taxon>Bacteria</taxon>
        <taxon>Bacillati</taxon>
        <taxon>Actinomycetota</taxon>
        <taxon>Actinomycetes</taxon>
        <taxon>Pseudonocardiales</taxon>
        <taxon>Pseudonocardiaceae</taxon>
        <taxon>Amycolatopsis</taxon>
    </lineage>
</organism>
<evidence type="ECO:0000259" key="4">
    <source>
        <dbReference type="Pfam" id="PF04586"/>
    </source>
</evidence>
<sequence length="188" mass="20505">MSADLLIFTATFALDDGEDSRILRGLAVPYRQESSPTAFGGHSYRHRFEPGAFARSVRERGGKVRLFVEHDTQRLPIGRAIDYEDTPEGLRVGFEFARTASGDEALQLVRDGYVSGLSVGVDPLRFTEDQQGVLVHSEARLREVSLVNEPAFAGAGFSGGGGNGEPTTVDVERARLRLRLAEKGFIHG</sequence>
<keyword evidence="1" id="KW-1188">Viral release from host cell</keyword>
<accession>A0A9W6QXD9</accession>
<dbReference type="Pfam" id="PF04586">
    <property type="entry name" value="Peptidase_S78"/>
    <property type="match status" value="1"/>
</dbReference>
<proteinExistence type="predicted"/>
<feature type="domain" description="Prohead serine protease" evidence="4">
    <location>
        <begin position="16"/>
        <end position="155"/>
    </location>
</feature>
<dbReference type="AlphaFoldDB" id="A0A9W6QXD9"/>
<evidence type="ECO:0000313" key="5">
    <source>
        <dbReference type="EMBL" id="GLY63715.1"/>
    </source>
</evidence>
<dbReference type="NCBIfam" id="TIGR01543">
    <property type="entry name" value="proheadase_HK97"/>
    <property type="match status" value="1"/>
</dbReference>